<reference evidence="3" key="1">
    <citation type="journal article" date="2019" name="Int. J. Syst. Evol. Microbiol.">
        <title>The Global Catalogue of Microorganisms (GCM) 10K type strain sequencing project: providing services to taxonomists for standard genome sequencing and annotation.</title>
        <authorList>
            <consortium name="The Broad Institute Genomics Platform"/>
            <consortium name="The Broad Institute Genome Sequencing Center for Infectious Disease"/>
            <person name="Wu L."/>
            <person name="Ma J."/>
        </authorList>
    </citation>
    <scope>NUCLEOTIDE SEQUENCE [LARGE SCALE GENOMIC DNA]</scope>
    <source>
        <strain evidence="3">CCUG 53915</strain>
    </source>
</reference>
<dbReference type="EMBL" id="JBHTLT010000014">
    <property type="protein sequence ID" value="MFD1203971.1"/>
    <property type="molecule type" value="Genomic_DNA"/>
</dbReference>
<evidence type="ECO:0000313" key="3">
    <source>
        <dbReference type="Proteomes" id="UP001597231"/>
    </source>
</evidence>
<evidence type="ECO:0000313" key="2">
    <source>
        <dbReference type="EMBL" id="MFD1203971.1"/>
    </source>
</evidence>
<dbReference type="SUPFAM" id="SSF48452">
    <property type="entry name" value="TPR-like"/>
    <property type="match status" value="1"/>
</dbReference>
<dbReference type="Gene3D" id="1.25.40.10">
    <property type="entry name" value="Tetratricopeptide repeat domain"/>
    <property type="match status" value="1"/>
</dbReference>
<dbReference type="InterPro" id="IPR019734">
    <property type="entry name" value="TPR_rpt"/>
</dbReference>
<accession>A0ABW3TT83</accession>
<dbReference type="InterPro" id="IPR024503">
    <property type="entry name" value="DUF3196"/>
</dbReference>
<sequence>MKRDNVILFPGSLERLLDEGLDAVEDGDYERAIKAFEQVYRFDTDHQSYLAPYAVALYETKDFVKAKEIAEKLLQSGTANYIDAMELYLAISIQLQLYDEVEMAIDALFEEDAIPEEMVNKFNYLRQLNQRLSDRYTPDETRFHQETFTLEEFLEQPVEMQQNMLSTLESGDITSAIPVIAQIVEQEELRPLVVTFALVLLYQVEYEQPVTVKKFGREKTVIPSKIALPNQDERTAEVLDLLGVQFEKDPSMLQLAIEAVQKYGILDYPFSWDGYSTEEVAKAYAQYIHSMFSGNQIECNDLCTFIRHIDQETDR</sequence>
<keyword evidence="1" id="KW-0802">TPR repeat</keyword>
<dbReference type="SUPFAM" id="SSF116965">
    <property type="entry name" value="Hypothetical protein MPN330"/>
    <property type="match status" value="1"/>
</dbReference>
<protein>
    <submittedName>
        <fullName evidence="2">DUF3196 family protein</fullName>
    </submittedName>
</protein>
<comment type="caution">
    <text evidence="2">The sequence shown here is derived from an EMBL/GenBank/DDBJ whole genome shotgun (WGS) entry which is preliminary data.</text>
</comment>
<dbReference type="Proteomes" id="UP001597231">
    <property type="component" value="Unassembled WGS sequence"/>
</dbReference>
<name>A0ABW3TT83_9BACL</name>
<dbReference type="Pfam" id="PF11428">
    <property type="entry name" value="DUF3196"/>
    <property type="match status" value="1"/>
</dbReference>
<feature type="repeat" description="TPR" evidence="1">
    <location>
        <begin position="13"/>
        <end position="46"/>
    </location>
</feature>
<gene>
    <name evidence="2" type="ORF">ACFQ38_02355</name>
</gene>
<proteinExistence type="predicted"/>
<organism evidence="2 3">
    <name type="scientific">Sporosarcina contaminans</name>
    <dbReference type="NCBI Taxonomy" id="633403"/>
    <lineage>
        <taxon>Bacteria</taxon>
        <taxon>Bacillati</taxon>
        <taxon>Bacillota</taxon>
        <taxon>Bacilli</taxon>
        <taxon>Bacillales</taxon>
        <taxon>Caryophanaceae</taxon>
        <taxon>Sporosarcina</taxon>
    </lineage>
</organism>
<keyword evidence="3" id="KW-1185">Reference proteome</keyword>
<dbReference type="PROSITE" id="PS50005">
    <property type="entry name" value="TPR"/>
    <property type="match status" value="1"/>
</dbReference>
<evidence type="ECO:0000256" key="1">
    <source>
        <dbReference type="PROSITE-ProRule" id="PRU00339"/>
    </source>
</evidence>
<dbReference type="InterPro" id="IPR011990">
    <property type="entry name" value="TPR-like_helical_dom_sf"/>
</dbReference>
<dbReference type="RefSeq" id="WP_336824483.1">
    <property type="nucleotide sequence ID" value="NZ_JBHTLT010000014.1"/>
</dbReference>
<dbReference type="Pfam" id="PF14559">
    <property type="entry name" value="TPR_19"/>
    <property type="match status" value="1"/>
</dbReference>